<dbReference type="GO" id="GO:0042147">
    <property type="term" value="P:retrograde transport, endosome to Golgi"/>
    <property type="evidence" value="ECO:0007669"/>
    <property type="project" value="InterPro"/>
</dbReference>
<feature type="domain" description="Vacuolar protein sorting-associated protein 54 C-terminal" evidence="8">
    <location>
        <begin position="807"/>
        <end position="932"/>
    </location>
</feature>
<evidence type="ECO:0000256" key="2">
    <source>
        <dbReference type="ARBA" id="ARBA00009150"/>
    </source>
</evidence>
<reference evidence="9" key="1">
    <citation type="submission" date="2017-07" db="EMBL/GenBank/DDBJ databases">
        <title>Taro Niue Genome Assembly and Annotation.</title>
        <authorList>
            <person name="Atibalentja N."/>
            <person name="Keating K."/>
            <person name="Fields C.J."/>
        </authorList>
    </citation>
    <scope>NUCLEOTIDE SEQUENCE</scope>
    <source>
        <strain evidence="9">Niue_2</strain>
        <tissue evidence="9">Leaf</tissue>
    </source>
</reference>
<organism evidence="9 10">
    <name type="scientific">Colocasia esculenta</name>
    <name type="common">Wild taro</name>
    <name type="synonym">Arum esculentum</name>
    <dbReference type="NCBI Taxonomy" id="4460"/>
    <lineage>
        <taxon>Eukaryota</taxon>
        <taxon>Viridiplantae</taxon>
        <taxon>Streptophyta</taxon>
        <taxon>Embryophyta</taxon>
        <taxon>Tracheophyta</taxon>
        <taxon>Spermatophyta</taxon>
        <taxon>Magnoliopsida</taxon>
        <taxon>Liliopsida</taxon>
        <taxon>Araceae</taxon>
        <taxon>Aroideae</taxon>
        <taxon>Colocasieae</taxon>
        <taxon>Colocasia</taxon>
    </lineage>
</organism>
<feature type="compositionally biased region" description="Polar residues" evidence="7">
    <location>
        <begin position="768"/>
        <end position="780"/>
    </location>
</feature>
<comment type="similarity">
    <text evidence="2">Belongs to the VPS54 family.</text>
</comment>
<evidence type="ECO:0000313" key="10">
    <source>
        <dbReference type="Proteomes" id="UP000652761"/>
    </source>
</evidence>
<evidence type="ECO:0000259" key="8">
    <source>
        <dbReference type="Pfam" id="PF07928"/>
    </source>
</evidence>
<name>A0A843U5H0_COLES</name>
<comment type="subcellular location">
    <subcellularLocation>
        <location evidence="1">Golgi apparatus</location>
        <location evidence="1">trans-Golgi network</location>
    </subcellularLocation>
</comment>
<dbReference type="GO" id="GO:0019905">
    <property type="term" value="F:syntaxin binding"/>
    <property type="evidence" value="ECO:0007669"/>
    <property type="project" value="TreeGrafter"/>
</dbReference>
<keyword evidence="6" id="KW-0175">Coiled coil</keyword>
<evidence type="ECO:0000313" key="9">
    <source>
        <dbReference type="EMBL" id="MQL78771.1"/>
    </source>
</evidence>
<feature type="compositionally biased region" description="Polar residues" evidence="7">
    <location>
        <begin position="28"/>
        <end position="48"/>
    </location>
</feature>
<dbReference type="GO" id="GO:0006896">
    <property type="term" value="P:Golgi to vacuole transport"/>
    <property type="evidence" value="ECO:0007669"/>
    <property type="project" value="TreeGrafter"/>
</dbReference>
<evidence type="ECO:0000256" key="5">
    <source>
        <dbReference type="ARBA" id="ARBA00023034"/>
    </source>
</evidence>
<evidence type="ECO:0000256" key="7">
    <source>
        <dbReference type="SAM" id="MobiDB-lite"/>
    </source>
</evidence>
<sequence length="1061" mass="116741">MDALPSHRGRQTLGGGSAKHLDPISLGRANSISGTDSPSYSGSGDASGSQSLASILNNPLAGRSDAPWSAWWPYGTGIAADLPQSIVPSTPIPEVNRADFQQYVGSIFEAYARFEDVRKHSSKEIDDGAEIRGQGEALVACLREVPSLFFKEDFALEEGATFRAACPFSPVGLENSALQEKLSHYLDVVEMHLVKEISLRSDSFFEAQGQLQGLNGEIVEACIRIRELKETIRILNVNLVDSARQVQELNATRGNLVELQQKLTVILYVGQALSALKLLVASADCAGALDVIDDLQHLLDSDELAGLHCFRHLRDQLSSSIDSINSILSAEFLHAAIYDTKNMHSVILTKVKMGTSNLISGIEDDTTRVNHLTSCSAARGDGLFTLGQYGGTSELCKGTGCFVTVKLDEEERSNFRDRLLPLIIGLLRIAKLPSVLRVYRETLIAAMKTSIKNTVAELLPALGSRALDFELPMVERTVEADGGSSLASKLRNLSPESFLQLLVSIFRVVQAHLVRAAEVKRMIEWILGNLDGYAVDSVAAVTAAAETSLAISPQVVSSSYAPSRHASKVPPLYGRTNETYSPSTTKNFRTDVLRENAEALFAACDTAHGRWAKLLSVRALLHPKLKLQEFLSIYTVTQSFITTTEKIGGRMGYSIRGTLQSQSKAFFDFQHDSRMAKIRAVLDQETWVTVDVPDEFQAIVDSFSSDVSNGKPVDVNMDATSNSNRNEPVSNHKQMVDSGTTVAQPLRQDDSVEASAGRSKEVKPASLASRNQDDGNINEQGRSTSQTLVYRGVGYHMVNWLVFFMVNGLILLKTLSEYVDISKYLPALSPEVGHRVVEILKFFNTRTCQLVLGAGAMQVSGLKSITSKHLALASQVISFISVIIPEIRGVLFLKIPEIRKAVLLADIDKVTQDYIVHRDEIHSKLVQIMRERLLANIRKLPQIVESWNGPEEVDEQPSVFARSVTKEVSYLHRILSQTLLEVDVQMIFRQVVQIFHLHISEAFSKLEVNTPQAKNRLYRDVQHILGCIRKLPADQSSKDGVANLGLLDEFLEQRFGSQPSS</sequence>
<dbReference type="GO" id="GO:0000938">
    <property type="term" value="C:GARP complex"/>
    <property type="evidence" value="ECO:0007669"/>
    <property type="project" value="InterPro"/>
</dbReference>
<dbReference type="PANTHER" id="PTHR12965:SF0">
    <property type="entry name" value="VACUOLAR PROTEIN SORTING-ASSOCIATED PROTEIN 54"/>
    <property type="match status" value="1"/>
</dbReference>
<keyword evidence="10" id="KW-1185">Reference proteome</keyword>
<evidence type="ECO:0000256" key="6">
    <source>
        <dbReference type="ARBA" id="ARBA00023054"/>
    </source>
</evidence>
<evidence type="ECO:0000256" key="3">
    <source>
        <dbReference type="ARBA" id="ARBA00022448"/>
    </source>
</evidence>
<dbReference type="Proteomes" id="UP000652761">
    <property type="component" value="Unassembled WGS sequence"/>
</dbReference>
<dbReference type="InterPro" id="IPR012501">
    <property type="entry name" value="Vps54_C"/>
</dbReference>
<comment type="caution">
    <text evidence="9">The sequence shown here is derived from an EMBL/GenBank/DDBJ whole genome shotgun (WGS) entry which is preliminary data.</text>
</comment>
<proteinExistence type="inferred from homology"/>
<feature type="compositionally biased region" description="Polar residues" evidence="7">
    <location>
        <begin position="718"/>
        <end position="743"/>
    </location>
</feature>
<dbReference type="Gene3D" id="6.10.250.860">
    <property type="match status" value="1"/>
</dbReference>
<feature type="region of interest" description="Disordered" evidence="7">
    <location>
        <begin position="1"/>
        <end position="48"/>
    </location>
</feature>
<dbReference type="OrthoDB" id="10259024at2759"/>
<keyword evidence="5" id="KW-0333">Golgi apparatus</keyword>
<dbReference type="GO" id="GO:0015031">
    <property type="term" value="P:protein transport"/>
    <property type="evidence" value="ECO:0007669"/>
    <property type="project" value="UniProtKB-KW"/>
</dbReference>
<dbReference type="EMBL" id="NMUH01000416">
    <property type="protein sequence ID" value="MQL78771.1"/>
    <property type="molecule type" value="Genomic_DNA"/>
</dbReference>
<dbReference type="AlphaFoldDB" id="A0A843U5H0"/>
<dbReference type="GO" id="GO:0005829">
    <property type="term" value="C:cytosol"/>
    <property type="evidence" value="ECO:0007669"/>
    <property type="project" value="GOC"/>
</dbReference>
<evidence type="ECO:0000256" key="4">
    <source>
        <dbReference type="ARBA" id="ARBA00022927"/>
    </source>
</evidence>
<accession>A0A843U5H0</accession>
<evidence type="ECO:0000256" key="1">
    <source>
        <dbReference type="ARBA" id="ARBA00004601"/>
    </source>
</evidence>
<gene>
    <name evidence="9" type="ORF">Taro_011185</name>
</gene>
<dbReference type="Pfam" id="PF07928">
    <property type="entry name" value="Vps54"/>
    <property type="match status" value="1"/>
</dbReference>
<keyword evidence="4" id="KW-0653">Protein transport</keyword>
<dbReference type="InterPro" id="IPR039745">
    <property type="entry name" value="Vps54"/>
</dbReference>
<protein>
    <recommendedName>
        <fullName evidence="8">Vacuolar protein sorting-associated protein 54 C-terminal domain-containing protein</fullName>
    </recommendedName>
</protein>
<feature type="region of interest" description="Disordered" evidence="7">
    <location>
        <begin position="710"/>
        <end position="780"/>
    </location>
</feature>
<dbReference type="PANTHER" id="PTHR12965">
    <property type="entry name" value="VACUOLAR PROTEIN SORTING 54"/>
    <property type="match status" value="1"/>
</dbReference>
<keyword evidence="3" id="KW-0813">Transport</keyword>